<feature type="domain" description="TRNA-binding" evidence="4">
    <location>
        <begin position="10"/>
        <end position="113"/>
    </location>
</feature>
<dbReference type="PANTHER" id="PTHR11586">
    <property type="entry name" value="TRNA-AMINOACYLATION COFACTOR ARC1 FAMILY MEMBER"/>
    <property type="match status" value="1"/>
</dbReference>
<dbReference type="SUPFAM" id="SSF50249">
    <property type="entry name" value="Nucleic acid-binding proteins"/>
    <property type="match status" value="1"/>
</dbReference>
<evidence type="ECO:0000256" key="2">
    <source>
        <dbReference type="ARBA" id="ARBA00022884"/>
    </source>
</evidence>
<dbReference type="InterPro" id="IPR002547">
    <property type="entry name" value="tRNA-bd_dom"/>
</dbReference>
<dbReference type="EMBL" id="JACYWE010000005">
    <property type="protein sequence ID" value="MBD8506786.1"/>
    <property type="molecule type" value="Genomic_DNA"/>
</dbReference>
<protein>
    <submittedName>
        <fullName evidence="5">tRNA-binding protein</fullName>
    </submittedName>
</protein>
<comment type="caution">
    <text evidence="5">The sequence shown here is derived from an EMBL/GenBank/DDBJ whole genome shotgun (WGS) entry which is preliminary data.</text>
</comment>
<dbReference type="InterPro" id="IPR012340">
    <property type="entry name" value="NA-bd_OB-fold"/>
</dbReference>
<proteinExistence type="predicted"/>
<name>A0A927JCK0_9ACTN</name>
<accession>A0A927JCK0</accession>
<dbReference type="InterPro" id="IPR008231">
    <property type="entry name" value="CsaA"/>
</dbReference>
<organism evidence="5 6">
    <name type="scientific">Lolliginicoccus lacisalsi</name>
    <dbReference type="NCBI Taxonomy" id="2742202"/>
    <lineage>
        <taxon>Bacteria</taxon>
        <taxon>Bacillati</taxon>
        <taxon>Actinomycetota</taxon>
        <taxon>Actinomycetes</taxon>
        <taxon>Mycobacteriales</taxon>
        <taxon>Hoyosellaceae</taxon>
        <taxon>Lolliginicoccus</taxon>
    </lineage>
</organism>
<keyword evidence="1 3" id="KW-0820">tRNA-binding</keyword>
<sequence length="113" mass="11895">MAIGGATLADLGPVEVRIGTIIEARPNPRARKPALVLRIDLGPLGIRTSSAQITDLYEPEQLIGKQVACVCNLEPVRIAGVRSEVLTLGAYREDGAVTLVTVDHPCPDGTVLA</sequence>
<evidence type="ECO:0000259" key="4">
    <source>
        <dbReference type="PROSITE" id="PS50886"/>
    </source>
</evidence>
<dbReference type="Pfam" id="PF01588">
    <property type="entry name" value="tRNA_bind"/>
    <property type="match status" value="1"/>
</dbReference>
<dbReference type="AlphaFoldDB" id="A0A927JCK0"/>
<dbReference type="InterPro" id="IPR051270">
    <property type="entry name" value="Tyrosine-tRNA_ligase_regulator"/>
</dbReference>
<evidence type="ECO:0000256" key="3">
    <source>
        <dbReference type="PROSITE-ProRule" id="PRU00209"/>
    </source>
</evidence>
<keyword evidence="2 3" id="KW-0694">RNA-binding</keyword>
<dbReference type="NCBIfam" id="NF007494">
    <property type="entry name" value="PRK10089.1-3"/>
    <property type="match status" value="1"/>
</dbReference>
<dbReference type="NCBIfam" id="TIGR02222">
    <property type="entry name" value="chap_CsaA"/>
    <property type="match status" value="1"/>
</dbReference>
<evidence type="ECO:0000313" key="6">
    <source>
        <dbReference type="Proteomes" id="UP000642993"/>
    </source>
</evidence>
<gene>
    <name evidence="5" type="ORF">HT102_09830</name>
</gene>
<evidence type="ECO:0000256" key="1">
    <source>
        <dbReference type="ARBA" id="ARBA00022555"/>
    </source>
</evidence>
<dbReference type="PROSITE" id="PS50886">
    <property type="entry name" value="TRBD"/>
    <property type="match status" value="1"/>
</dbReference>
<dbReference type="RefSeq" id="WP_192039248.1">
    <property type="nucleotide sequence ID" value="NZ_JACYWE010000005.1"/>
</dbReference>
<dbReference type="PANTHER" id="PTHR11586:SF37">
    <property type="entry name" value="TRNA-BINDING DOMAIN-CONTAINING PROTEIN"/>
    <property type="match status" value="1"/>
</dbReference>
<dbReference type="NCBIfam" id="NF007495">
    <property type="entry name" value="PRK10089.1-4"/>
    <property type="match status" value="1"/>
</dbReference>
<evidence type="ECO:0000313" key="5">
    <source>
        <dbReference type="EMBL" id="MBD8506786.1"/>
    </source>
</evidence>
<dbReference type="GO" id="GO:0000049">
    <property type="term" value="F:tRNA binding"/>
    <property type="evidence" value="ECO:0007669"/>
    <property type="project" value="UniProtKB-UniRule"/>
</dbReference>
<dbReference type="Gene3D" id="2.40.50.140">
    <property type="entry name" value="Nucleic acid-binding proteins"/>
    <property type="match status" value="1"/>
</dbReference>
<dbReference type="CDD" id="cd02798">
    <property type="entry name" value="tRNA_bind_CsaA"/>
    <property type="match status" value="1"/>
</dbReference>
<dbReference type="FunFam" id="2.40.50.140:FF:000165">
    <property type="entry name" value="Chaperone CsaA"/>
    <property type="match status" value="1"/>
</dbReference>
<keyword evidence="6" id="KW-1185">Reference proteome</keyword>
<reference evidence="5" key="1">
    <citation type="submission" date="2020-09" db="EMBL/GenBank/DDBJ databases">
        <title>Hoyosella lacisalsi sp. nov., a halotolerant actinobacterium isolated from soil of Lake Gudzhirganskoe.</title>
        <authorList>
            <person name="Yang Q."/>
            <person name="Guo P.Y."/>
            <person name="Liu S.W."/>
            <person name="Li F.N."/>
            <person name="Sun C.H."/>
        </authorList>
    </citation>
    <scope>NUCLEOTIDE SEQUENCE</scope>
    <source>
        <strain evidence="5">G463</strain>
    </source>
</reference>
<dbReference type="Proteomes" id="UP000642993">
    <property type="component" value="Unassembled WGS sequence"/>
</dbReference>